<comment type="caution">
    <text evidence="2">The sequence shown here is derived from an EMBL/GenBank/DDBJ whole genome shotgun (WGS) entry which is preliminary data.</text>
</comment>
<feature type="transmembrane region" description="Helical" evidence="1">
    <location>
        <begin position="30"/>
        <end position="56"/>
    </location>
</feature>
<dbReference type="Proteomes" id="UP000054526">
    <property type="component" value="Unassembled WGS sequence"/>
</dbReference>
<keyword evidence="1" id="KW-0812">Transmembrane</keyword>
<dbReference type="Pfam" id="PF04286">
    <property type="entry name" value="DUF445"/>
    <property type="match status" value="1"/>
</dbReference>
<dbReference type="InterPro" id="IPR007383">
    <property type="entry name" value="DUF445"/>
</dbReference>
<gene>
    <name evidence="2" type="ORF">SD71_20885</name>
</gene>
<name>A0ABR4ZZJ5_9BACL</name>
<evidence type="ECO:0008006" key="4">
    <source>
        <dbReference type="Google" id="ProtNLM"/>
    </source>
</evidence>
<keyword evidence="1" id="KW-1133">Transmembrane helix</keyword>
<organism evidence="2 3">
    <name type="scientific">Cohnella kolymensis</name>
    <dbReference type="NCBI Taxonomy" id="1590652"/>
    <lineage>
        <taxon>Bacteria</taxon>
        <taxon>Bacillati</taxon>
        <taxon>Bacillota</taxon>
        <taxon>Bacilli</taxon>
        <taxon>Bacillales</taxon>
        <taxon>Paenibacillaceae</taxon>
        <taxon>Cohnella</taxon>
    </lineage>
</organism>
<dbReference type="PANTHER" id="PTHR38442:SF1">
    <property type="entry name" value="INNER MEMBRANE PROTEIN"/>
    <property type="match status" value="1"/>
</dbReference>
<accession>A0ABR4ZZJ5</accession>
<sequence>MNTRYIAGLSLAVMASGFLITLFLPHNSTWVFLLQGGFEAGLVGGIADWFAVTALFRHPFGLPIPHTSLLLKNRDKIVNSLISAMENELLNKESIENKIKKLNLFRLVSAEITKLIRQKKIRTSIVELLIQAITRLPLEKAVPLIQSGITAYIRELDMKNGVNTVMTRMMNQGYDEKALDYILHEAADWSARPDTRMLLGRLASEKLNELRVGGLMGFAFQAFIGFMNEEKLGGILQNLLESGIRDLLAEENAYRSTIIREIRVRLFLLAEDDERLARLKELIADQIEGDKGQAFLHSRMEHIRAFILSKLQEDQQRGGRAVFAVYRFIVRKLNEHPEQAAAWEDRLTDYVVRLVEANHYRIGKLVKENLEQMDDATLVRMLEEKVGKDLQWIRVNGALCGFAVGIVLSLIQL</sequence>
<evidence type="ECO:0000313" key="2">
    <source>
        <dbReference type="EMBL" id="KIL34146.1"/>
    </source>
</evidence>
<dbReference type="PANTHER" id="PTHR38442">
    <property type="entry name" value="INNER MEMBRANE PROTEIN-RELATED"/>
    <property type="match status" value="1"/>
</dbReference>
<keyword evidence="3" id="KW-1185">Reference proteome</keyword>
<feature type="transmembrane region" description="Helical" evidence="1">
    <location>
        <begin position="5"/>
        <end position="24"/>
    </location>
</feature>
<reference evidence="2 3" key="1">
    <citation type="submission" date="2014-12" db="EMBL/GenBank/DDBJ databases">
        <title>Draft genome sequence of Cohnella kolymensis strain B-2846.</title>
        <authorList>
            <person name="Karlyshev A.V."/>
            <person name="Kudryashova E.B."/>
        </authorList>
    </citation>
    <scope>NUCLEOTIDE SEQUENCE [LARGE SCALE GENOMIC DNA]</scope>
    <source>
        <strain evidence="2 3">VKM B-2846</strain>
    </source>
</reference>
<keyword evidence="1" id="KW-0472">Membrane</keyword>
<dbReference type="RefSeq" id="WP_041067723.1">
    <property type="nucleotide sequence ID" value="NZ_JXAL01000034.1"/>
</dbReference>
<dbReference type="EMBL" id="JXAL01000034">
    <property type="protein sequence ID" value="KIL34146.1"/>
    <property type="molecule type" value="Genomic_DNA"/>
</dbReference>
<proteinExistence type="predicted"/>
<evidence type="ECO:0000313" key="3">
    <source>
        <dbReference type="Proteomes" id="UP000054526"/>
    </source>
</evidence>
<protein>
    <recommendedName>
        <fullName evidence="4">DUF445 domain-containing protein</fullName>
    </recommendedName>
</protein>
<evidence type="ECO:0000256" key="1">
    <source>
        <dbReference type="SAM" id="Phobius"/>
    </source>
</evidence>